<gene>
    <name evidence="1" type="ORF">HJG59_004835</name>
</gene>
<reference evidence="1 2" key="1">
    <citation type="journal article" date="2020" name="Nature">
        <title>Six reference-quality genomes reveal evolution of bat adaptations.</title>
        <authorList>
            <person name="Jebb D."/>
            <person name="Huang Z."/>
            <person name="Pippel M."/>
            <person name="Hughes G.M."/>
            <person name="Lavrichenko K."/>
            <person name="Devanna P."/>
            <person name="Winkler S."/>
            <person name="Jermiin L.S."/>
            <person name="Skirmuntt E.C."/>
            <person name="Katzourakis A."/>
            <person name="Burkitt-Gray L."/>
            <person name="Ray D.A."/>
            <person name="Sullivan K.A.M."/>
            <person name="Roscito J.G."/>
            <person name="Kirilenko B.M."/>
            <person name="Davalos L.M."/>
            <person name="Corthals A.P."/>
            <person name="Power M.L."/>
            <person name="Jones G."/>
            <person name="Ransome R.D."/>
            <person name="Dechmann D.K.N."/>
            <person name="Locatelli A.G."/>
            <person name="Puechmaille S.J."/>
            <person name="Fedrigo O."/>
            <person name="Jarvis E.D."/>
            <person name="Hiller M."/>
            <person name="Vernes S.C."/>
            <person name="Myers E.W."/>
            <person name="Teeling E.C."/>
        </authorList>
    </citation>
    <scope>NUCLEOTIDE SEQUENCE [LARGE SCALE GENOMIC DNA]</scope>
    <source>
        <strain evidence="1">MMolMol1</strain>
        <tissue evidence="1">Muscle</tissue>
    </source>
</reference>
<name>A0A7J8BKF7_MOLMO</name>
<evidence type="ECO:0000313" key="1">
    <source>
        <dbReference type="EMBL" id="KAF6399184.1"/>
    </source>
</evidence>
<evidence type="ECO:0000313" key="2">
    <source>
        <dbReference type="Proteomes" id="UP000550707"/>
    </source>
</evidence>
<dbReference type="InterPro" id="IPR029625">
    <property type="entry name" value="FAM169"/>
</dbReference>
<proteinExistence type="predicted"/>
<protein>
    <submittedName>
        <fullName evidence="1">Family with sequence similarity 169 member B</fullName>
    </submittedName>
</protein>
<accession>A0A7J8BKF7</accession>
<keyword evidence="2" id="KW-1185">Reference proteome</keyword>
<sequence length="223" mass="24349">MEAGEAGGAAAGLYPVDILDDDPEGHREAALAYYATLRGGAPPPAAALSLPAGEQVHLEAASVCLCTLHRDEPRHKILVLVSPQDTKTVVAVYVKESWWATEDVLRTSDPAREGLMEVQTFGERIVLFLLNVVIFGRLERKLDDDDMFFLPHSVREQAKILWRDGAAVGFYTTKRKVVSEKSVKPVTEGTTGRVHIQNFGTVEGVSAAVACRLSQRYVVGCRC</sequence>
<organism evidence="1 2">
    <name type="scientific">Molossus molossus</name>
    <name type="common">Pallas' mastiff bat</name>
    <name type="synonym">Vespertilio molossus</name>
    <dbReference type="NCBI Taxonomy" id="27622"/>
    <lineage>
        <taxon>Eukaryota</taxon>
        <taxon>Metazoa</taxon>
        <taxon>Chordata</taxon>
        <taxon>Craniata</taxon>
        <taxon>Vertebrata</taxon>
        <taxon>Euteleostomi</taxon>
        <taxon>Mammalia</taxon>
        <taxon>Eutheria</taxon>
        <taxon>Laurasiatheria</taxon>
        <taxon>Chiroptera</taxon>
        <taxon>Yangochiroptera</taxon>
        <taxon>Molossidae</taxon>
        <taxon>Molossus</taxon>
    </lineage>
</organism>
<dbReference type="EMBL" id="JACASF010000024">
    <property type="protein sequence ID" value="KAF6399184.1"/>
    <property type="molecule type" value="Genomic_DNA"/>
</dbReference>
<dbReference type="PANTHER" id="PTHR22442:SF4">
    <property type="entry name" value="PROTEIN FAM169BP"/>
    <property type="match status" value="1"/>
</dbReference>
<dbReference type="Proteomes" id="UP000550707">
    <property type="component" value="Unassembled WGS sequence"/>
</dbReference>
<dbReference type="PANTHER" id="PTHR22442">
    <property type="match status" value="1"/>
</dbReference>
<comment type="caution">
    <text evidence="1">The sequence shown here is derived from an EMBL/GenBank/DDBJ whole genome shotgun (WGS) entry which is preliminary data.</text>
</comment>
<dbReference type="AlphaFoldDB" id="A0A7J8BKF7"/>